<comment type="similarity">
    <text evidence="1">Belongs to the PrpD family.</text>
</comment>
<dbReference type="AlphaFoldDB" id="A0A9X9WWZ2"/>
<dbReference type="InterPro" id="IPR036148">
    <property type="entry name" value="MmgE/PrpD_sf"/>
</dbReference>
<evidence type="ECO:0000313" key="4">
    <source>
        <dbReference type="EMBL" id="MBR0671671.1"/>
    </source>
</evidence>
<gene>
    <name evidence="4" type="ORF">GXW76_10855</name>
</gene>
<evidence type="ECO:0000259" key="3">
    <source>
        <dbReference type="Pfam" id="PF19305"/>
    </source>
</evidence>
<keyword evidence="5" id="KW-1185">Reference proteome</keyword>
<organism evidence="4 5">
    <name type="scientific">Neoroseomonas soli</name>
    <dbReference type="NCBI Taxonomy" id="1081025"/>
    <lineage>
        <taxon>Bacteria</taxon>
        <taxon>Pseudomonadati</taxon>
        <taxon>Pseudomonadota</taxon>
        <taxon>Alphaproteobacteria</taxon>
        <taxon>Acetobacterales</taxon>
        <taxon>Acetobacteraceae</taxon>
        <taxon>Neoroseomonas</taxon>
    </lineage>
</organism>
<dbReference type="InterPro" id="IPR042183">
    <property type="entry name" value="MmgE/PrpD_sf_1"/>
</dbReference>
<evidence type="ECO:0000259" key="2">
    <source>
        <dbReference type="Pfam" id="PF03972"/>
    </source>
</evidence>
<dbReference type="EMBL" id="JAAEDM010000023">
    <property type="protein sequence ID" value="MBR0671671.1"/>
    <property type="molecule type" value="Genomic_DNA"/>
</dbReference>
<reference evidence="4" key="2">
    <citation type="journal article" date="2021" name="Syst. Appl. Microbiol.">
        <title>Roseomonas hellenica sp. nov., isolated from roots of wild-growing Alkanna tinctoria.</title>
        <authorList>
            <person name="Rat A."/>
            <person name="Naranjo H.D."/>
            <person name="Lebbe L."/>
            <person name="Cnockaert M."/>
            <person name="Krigas N."/>
            <person name="Grigoriadou K."/>
            <person name="Maloupa E."/>
            <person name="Willems A."/>
        </authorList>
    </citation>
    <scope>NUCLEOTIDE SEQUENCE</scope>
    <source>
        <strain evidence="4">LMG 31231</strain>
    </source>
</reference>
<protein>
    <submittedName>
        <fullName evidence="4">MmgE/PrpD family protein</fullName>
    </submittedName>
</protein>
<dbReference type="InterPro" id="IPR045337">
    <property type="entry name" value="MmgE_PrpD_C"/>
</dbReference>
<reference evidence="4" key="1">
    <citation type="submission" date="2020-01" db="EMBL/GenBank/DDBJ databases">
        <authorList>
            <person name="Rat A."/>
        </authorList>
    </citation>
    <scope>NUCLEOTIDE SEQUENCE</scope>
    <source>
        <strain evidence="4">LMG 31231</strain>
    </source>
</reference>
<sequence length="453" mass="46901">MTDAVPLARALARFIDGLGPSTIPPEVEDKARACLLNGYGIALGCHATGFAPVARAAAVAMEGEQANGATLWGDGRRTTIAGAALANAALSHGRAQEDACGAAHLGAILIPLLTALFEVRDLPLGRLIPALVAGYEAGGLFEKAHAGHTTPAGLRASPIYGTVAAAAAVAKAMALPEDRIAAALSYGAHFAGGILQSFADGTDEWRYQVGQAGVNGLMAAELARQGAIAAPHAFEGSAGYIRAFARVAPDAAGLAARLGTEWSTMRVAFKPFPVCAFNQTPVTAALLLQEKIAGRKIAGVTVRMNPYEIGYAGMDSKGPFSTVSGTLMSIPFCIAATLLRGTPTMGIMTDYDDTPVNALMQAVETVADAAVPTLSAVIAVRLADGTEIVQDQRMTAADYSYDRARTMELVRRIGAEEGVPAEAYDRMEAFVMGLPGGSVKDLVGCFALLPRQD</sequence>
<proteinExistence type="inferred from homology"/>
<dbReference type="GO" id="GO:0016829">
    <property type="term" value="F:lyase activity"/>
    <property type="evidence" value="ECO:0007669"/>
    <property type="project" value="InterPro"/>
</dbReference>
<feature type="domain" description="MmgE/PrpD C-terminal" evidence="3">
    <location>
        <begin position="272"/>
        <end position="390"/>
    </location>
</feature>
<comment type="caution">
    <text evidence="4">The sequence shown here is derived from an EMBL/GenBank/DDBJ whole genome shotgun (WGS) entry which is preliminary data.</text>
</comment>
<accession>A0A9X9WWZ2</accession>
<dbReference type="InterPro" id="IPR045336">
    <property type="entry name" value="MmgE_PrpD_N"/>
</dbReference>
<dbReference type="SUPFAM" id="SSF103378">
    <property type="entry name" value="2-methylcitrate dehydratase PrpD"/>
    <property type="match status" value="1"/>
</dbReference>
<dbReference type="InterPro" id="IPR042188">
    <property type="entry name" value="MmgE/PrpD_sf_2"/>
</dbReference>
<dbReference type="RefSeq" id="WP_211862043.1">
    <property type="nucleotide sequence ID" value="NZ_JAAEDM010000023.1"/>
</dbReference>
<dbReference type="Gene3D" id="3.30.1330.120">
    <property type="entry name" value="2-methylcitrate dehydratase PrpD"/>
    <property type="match status" value="1"/>
</dbReference>
<dbReference type="Pfam" id="PF19305">
    <property type="entry name" value="MmgE_PrpD_C"/>
    <property type="match status" value="1"/>
</dbReference>
<dbReference type="PANTHER" id="PTHR16943">
    <property type="entry name" value="2-METHYLCITRATE DEHYDRATASE-RELATED"/>
    <property type="match status" value="1"/>
</dbReference>
<dbReference type="Proteomes" id="UP001138751">
    <property type="component" value="Unassembled WGS sequence"/>
</dbReference>
<dbReference type="Gene3D" id="1.10.4100.10">
    <property type="entry name" value="2-methylcitrate dehydratase PrpD"/>
    <property type="match status" value="1"/>
</dbReference>
<evidence type="ECO:0000313" key="5">
    <source>
        <dbReference type="Proteomes" id="UP001138751"/>
    </source>
</evidence>
<evidence type="ECO:0000256" key="1">
    <source>
        <dbReference type="ARBA" id="ARBA00006174"/>
    </source>
</evidence>
<feature type="domain" description="MmgE/PrpD N-terminal" evidence="2">
    <location>
        <begin position="10"/>
        <end position="246"/>
    </location>
</feature>
<dbReference type="InterPro" id="IPR005656">
    <property type="entry name" value="MmgE_PrpD"/>
</dbReference>
<dbReference type="PANTHER" id="PTHR16943:SF8">
    <property type="entry name" value="2-METHYLCITRATE DEHYDRATASE"/>
    <property type="match status" value="1"/>
</dbReference>
<name>A0A9X9WWZ2_9PROT</name>
<dbReference type="Pfam" id="PF03972">
    <property type="entry name" value="MmgE_PrpD_N"/>
    <property type="match status" value="1"/>
</dbReference>